<dbReference type="Proteomes" id="UP001281147">
    <property type="component" value="Unassembled WGS sequence"/>
</dbReference>
<sequence>MSATMIDAAPRQLPHRKPVPGRSGYNNFQQSQQPSQQQQQQQQQAPSQYGADQQRAYTRTSTNSSVSPQPPTNSMYSMPPQQQQQAQYPQRSHRTLSNATSSTTSTNPTGGLQRAPTNSSQPRRSTSSRSNSSASPTSYVALMRKQKATVWCDRAQQEDPLKIAKIRNEKMRAQREVAGSHRFSGSGNNPAQSVGIRSMIRHHGAPKASTYSGQANLSGAGVPMRLSASEVDDNDSEEEDSKYMNYHERSGSRGSSLNSGRHKPNNYLAPARGGHSNGSTPNAHSPSESMGDLQEEETPVPNEYNMGASNYFESGGSGGSGGSDTSTEAEQQFGRLAGLPQSTAPKVDHERTTSEDLRRRGSVDDRTMTMSGVRLFVANPDLSD</sequence>
<keyword evidence="2" id="KW-1185">Reference proteome</keyword>
<dbReference type="EMBL" id="JAUTXU010000071">
    <property type="protein sequence ID" value="KAK3712093.1"/>
    <property type="molecule type" value="Genomic_DNA"/>
</dbReference>
<accession>A0ACC3N8B6</accession>
<reference evidence="1" key="1">
    <citation type="submission" date="2023-07" db="EMBL/GenBank/DDBJ databases">
        <title>Black Yeasts Isolated from many extreme environments.</title>
        <authorList>
            <person name="Coleine C."/>
            <person name="Stajich J.E."/>
            <person name="Selbmann L."/>
        </authorList>
    </citation>
    <scope>NUCLEOTIDE SEQUENCE</scope>
    <source>
        <strain evidence="1">CCFEE 5714</strain>
    </source>
</reference>
<proteinExistence type="predicted"/>
<name>A0ACC3N8B6_9PEZI</name>
<protein>
    <submittedName>
        <fullName evidence="1">Uncharacterized protein</fullName>
    </submittedName>
</protein>
<comment type="caution">
    <text evidence="1">The sequence shown here is derived from an EMBL/GenBank/DDBJ whole genome shotgun (WGS) entry which is preliminary data.</text>
</comment>
<organism evidence="1 2">
    <name type="scientific">Vermiconidia calcicola</name>
    <dbReference type="NCBI Taxonomy" id="1690605"/>
    <lineage>
        <taxon>Eukaryota</taxon>
        <taxon>Fungi</taxon>
        <taxon>Dikarya</taxon>
        <taxon>Ascomycota</taxon>
        <taxon>Pezizomycotina</taxon>
        <taxon>Dothideomycetes</taxon>
        <taxon>Dothideomycetidae</taxon>
        <taxon>Mycosphaerellales</taxon>
        <taxon>Extremaceae</taxon>
        <taxon>Vermiconidia</taxon>
    </lineage>
</organism>
<evidence type="ECO:0000313" key="1">
    <source>
        <dbReference type="EMBL" id="KAK3712093.1"/>
    </source>
</evidence>
<evidence type="ECO:0000313" key="2">
    <source>
        <dbReference type="Proteomes" id="UP001281147"/>
    </source>
</evidence>
<gene>
    <name evidence="1" type="ORF">LTR37_009184</name>
</gene>